<dbReference type="GO" id="GO:0000035">
    <property type="term" value="F:acyl binding"/>
    <property type="evidence" value="ECO:0000318"/>
    <property type="project" value="GO_Central"/>
</dbReference>
<dbReference type="Pfam" id="PF00550">
    <property type="entry name" value="PP-binding"/>
    <property type="match status" value="1"/>
</dbReference>
<organism evidence="2 3">
    <name type="scientific">Gloeobacter violaceus (strain ATCC 29082 / PCC 7421)</name>
    <dbReference type="NCBI Taxonomy" id="251221"/>
    <lineage>
        <taxon>Bacteria</taxon>
        <taxon>Bacillati</taxon>
        <taxon>Cyanobacteriota</taxon>
        <taxon>Cyanophyceae</taxon>
        <taxon>Gloeobacterales</taxon>
        <taxon>Gloeobacteraceae</taxon>
        <taxon>Gloeobacter</taxon>
    </lineage>
</organism>
<dbReference type="Proteomes" id="UP000000557">
    <property type="component" value="Chromosome"/>
</dbReference>
<dbReference type="eggNOG" id="COG0236">
    <property type="taxonomic scope" value="Bacteria"/>
</dbReference>
<dbReference type="OrthoDB" id="583239at2"/>
<dbReference type="InterPro" id="IPR009081">
    <property type="entry name" value="PP-bd_ACP"/>
</dbReference>
<dbReference type="GO" id="GO:0000036">
    <property type="term" value="F:acyl carrier activity"/>
    <property type="evidence" value="ECO:0000318"/>
    <property type="project" value="GO_Central"/>
</dbReference>
<reference evidence="2 3" key="2">
    <citation type="journal article" date="2003" name="DNA Res.">
        <title>Complete genome structure of Gloeobacter violaceus PCC 7421, a cyanobacterium that lacks thylakoids (supplement).</title>
        <authorList>
            <person name="Nakamura Y."/>
            <person name="Kaneko T."/>
            <person name="Sato S."/>
            <person name="Mimuro M."/>
            <person name="Miyashita H."/>
            <person name="Tsuchiya T."/>
            <person name="Sasamoto S."/>
            <person name="Watanabe A."/>
            <person name="Kawashima K."/>
            <person name="Kishida Y."/>
            <person name="Kiyokawa C."/>
            <person name="Kohara M."/>
            <person name="Matsumoto M."/>
            <person name="Matsuno A."/>
            <person name="Nakazaki N."/>
            <person name="Shimpo S."/>
            <person name="Takeuchi C."/>
            <person name="Yamada M."/>
            <person name="Tabata S."/>
        </authorList>
    </citation>
    <scope>NUCLEOTIDE SEQUENCE [LARGE SCALE GENOMIC DNA]</scope>
    <source>
        <strain evidence="3">ATCC 29082 / PCC 7421</strain>
    </source>
</reference>
<protein>
    <submittedName>
        <fullName evidence="2">Gsl4224 protein</fullName>
    </submittedName>
</protein>
<reference evidence="2 3" key="1">
    <citation type="journal article" date="2003" name="DNA Res.">
        <title>Complete genome structure of Gloeobacter violaceus PCC 7421, a cyanobacterium that lacks thylakoids.</title>
        <authorList>
            <person name="Nakamura Y."/>
            <person name="Kaneko T."/>
            <person name="Sato S."/>
            <person name="Mimuro M."/>
            <person name="Miyashita H."/>
            <person name="Tsuchiya T."/>
            <person name="Sasamoto S."/>
            <person name="Watanabe A."/>
            <person name="Kawashima K."/>
            <person name="Kishida Y."/>
            <person name="Kiyokawa C."/>
            <person name="Kohara M."/>
            <person name="Matsumoto M."/>
            <person name="Matsuno A."/>
            <person name="Nakazaki N."/>
            <person name="Shimpo S."/>
            <person name="Takeuchi C."/>
            <person name="Yamada M."/>
            <person name="Tabata S."/>
        </authorList>
    </citation>
    <scope>NUCLEOTIDE SEQUENCE [LARGE SCALE GENOMIC DNA]</scope>
    <source>
        <strain evidence="3">ATCC 29082 / PCC 7421</strain>
    </source>
</reference>
<proteinExistence type="predicted"/>
<dbReference type="HOGENOM" id="CLU_180076_0_0_3"/>
<name>Q7NDL1_GLOVI</name>
<evidence type="ECO:0000313" key="3">
    <source>
        <dbReference type="Proteomes" id="UP000000557"/>
    </source>
</evidence>
<dbReference type="GO" id="GO:0016020">
    <property type="term" value="C:membrane"/>
    <property type="evidence" value="ECO:0007669"/>
    <property type="project" value="GOC"/>
</dbReference>
<dbReference type="Gene3D" id="1.10.1200.10">
    <property type="entry name" value="ACP-like"/>
    <property type="match status" value="1"/>
</dbReference>
<sequence length="94" mass="11072">MTVTLQKVETEIIEILMEMTADWDLDVEQIQPQTSLVEELEFASIDYVHLVVEIEEHFQRKLDFSELILRDGKYVSDISVQELVNFVTRKLNQD</sequence>
<dbReference type="EMBL" id="BA000045">
    <property type="protein sequence ID" value="BAC92165.1"/>
    <property type="molecule type" value="Genomic_DNA"/>
</dbReference>
<dbReference type="GO" id="GO:0009245">
    <property type="term" value="P:lipid A biosynthetic process"/>
    <property type="evidence" value="ECO:0000318"/>
    <property type="project" value="GO_Central"/>
</dbReference>
<feature type="domain" description="Carrier" evidence="1">
    <location>
        <begin position="7"/>
        <end position="91"/>
    </location>
</feature>
<dbReference type="KEGG" id="gvi:gsl4224"/>
<dbReference type="GO" id="GO:0005829">
    <property type="term" value="C:cytosol"/>
    <property type="evidence" value="ECO:0000318"/>
    <property type="project" value="GO_Central"/>
</dbReference>
<evidence type="ECO:0000259" key="1">
    <source>
        <dbReference type="PROSITE" id="PS50075"/>
    </source>
</evidence>
<dbReference type="STRING" id="251221.gene:10761743"/>
<dbReference type="EnsemblBacteria" id="BAC92165">
    <property type="protein sequence ID" value="BAC92165"/>
    <property type="gene ID" value="BAC92165"/>
</dbReference>
<dbReference type="SUPFAM" id="SSF47336">
    <property type="entry name" value="ACP-like"/>
    <property type="match status" value="1"/>
</dbReference>
<accession>Q7NDL1</accession>
<gene>
    <name evidence="2" type="ordered locus">gsl4224</name>
</gene>
<keyword evidence="3" id="KW-1185">Reference proteome</keyword>
<dbReference type="InParanoid" id="Q7NDL1"/>
<dbReference type="InterPro" id="IPR036736">
    <property type="entry name" value="ACP-like_sf"/>
</dbReference>
<dbReference type="PROSITE" id="PS50075">
    <property type="entry name" value="CARRIER"/>
    <property type="match status" value="1"/>
</dbReference>
<dbReference type="AlphaFoldDB" id="Q7NDL1"/>
<dbReference type="RefSeq" id="WP_011144208.1">
    <property type="nucleotide sequence ID" value="NC_005125.1"/>
</dbReference>
<evidence type="ECO:0000313" key="2">
    <source>
        <dbReference type="EMBL" id="BAC92165.1"/>
    </source>
</evidence>